<comment type="caution">
    <text evidence="3">The sequence shown here is derived from an EMBL/GenBank/DDBJ whole genome shotgun (WGS) entry which is preliminary data.</text>
</comment>
<evidence type="ECO:0000313" key="4">
    <source>
        <dbReference type="EMBL" id="MBS7458106.1"/>
    </source>
</evidence>
<organism evidence="3">
    <name type="scientific">Coralloluteibacterium stylophorae</name>
    <dbReference type="NCBI Taxonomy" id="1776034"/>
    <lineage>
        <taxon>Bacteria</taxon>
        <taxon>Pseudomonadati</taxon>
        <taxon>Pseudomonadota</taxon>
        <taxon>Gammaproteobacteria</taxon>
        <taxon>Lysobacterales</taxon>
        <taxon>Lysobacteraceae</taxon>
        <taxon>Coralloluteibacterium</taxon>
    </lineage>
</organism>
<proteinExistence type="predicted"/>
<evidence type="ECO:0000313" key="5">
    <source>
        <dbReference type="Proteomes" id="UP000675747"/>
    </source>
</evidence>
<evidence type="ECO:0000313" key="3">
    <source>
        <dbReference type="EMBL" id="MBR0561113.1"/>
    </source>
</evidence>
<feature type="region of interest" description="Disordered" evidence="2">
    <location>
        <begin position="66"/>
        <end position="88"/>
    </location>
</feature>
<name>A0A8J8AYG4_9GAMM</name>
<gene>
    <name evidence="3" type="ORF">KB893_01060</name>
    <name evidence="4" type="ORF">KB893_013280</name>
</gene>
<keyword evidence="5" id="KW-1185">Reference proteome</keyword>
<dbReference type="AlphaFoldDB" id="A0A8J8AYG4"/>
<keyword evidence="1" id="KW-0175">Coiled coil</keyword>
<dbReference type="Proteomes" id="UP000675747">
    <property type="component" value="Unassembled WGS sequence"/>
</dbReference>
<protein>
    <submittedName>
        <fullName evidence="3">Uncharacterized protein</fullName>
    </submittedName>
</protein>
<evidence type="ECO:0000256" key="1">
    <source>
        <dbReference type="SAM" id="Coils"/>
    </source>
</evidence>
<dbReference type="RefSeq" id="WP_211925083.1">
    <property type="nucleotide sequence ID" value="NZ_JAGQFT020000009.1"/>
</dbReference>
<accession>A0A8J8AYG4</accession>
<reference evidence="4 5" key="1">
    <citation type="journal article" date="2021" name="Microbiol. Resour. Announc.">
        <title>Draft Genome Sequence of Coralloluteibacterium stylophorae LMG 29479T.</title>
        <authorList>
            <person name="Karlyshev A.V."/>
            <person name="Kudryashova E.B."/>
            <person name="Ariskina E.V."/>
            <person name="Conroy A.P."/>
            <person name="Abidueva E.Y."/>
        </authorList>
    </citation>
    <scope>NUCLEOTIDE SEQUENCE [LARGE SCALE GENOMIC DNA]</scope>
    <source>
        <strain evidence="4 5">LMG 29479</strain>
    </source>
</reference>
<evidence type="ECO:0000256" key="2">
    <source>
        <dbReference type="SAM" id="MobiDB-lite"/>
    </source>
</evidence>
<feature type="coiled-coil region" evidence="1">
    <location>
        <begin position="24"/>
        <end position="58"/>
    </location>
</feature>
<reference evidence="3" key="2">
    <citation type="submission" date="2021-04" db="EMBL/GenBank/DDBJ databases">
        <authorList>
            <person name="Karlyshev A.V."/>
        </authorList>
    </citation>
    <scope>NUCLEOTIDE SEQUENCE</scope>
    <source>
        <strain evidence="3">LMG 29479</strain>
    </source>
</reference>
<dbReference type="EMBL" id="JAGQFT020000009">
    <property type="protein sequence ID" value="MBS7458106.1"/>
    <property type="molecule type" value="Genomic_DNA"/>
</dbReference>
<sequence>MLEAILCAGVLALALTVAWLLAAVSRHKARATELEGDLEAAEAKCRQVQQTMQQALLEARRPVVVAPSAPPPRRLPRAQPAAEGQRPDKRIVVEVSAPDATPWRMVIDRLGDAARMLVQASAGDDLRGLHGWNGHGDVRFAFGVAGPYPYPTLPTVREGATGTTRSETGASRALLPVEELIRKARLDELQANYLGGAFRQLAALREAAAGVGHAAGLPDHERRALLRALEACDLYLCKFVELVEPEASGAFAPPFDVDSGLLPAPGPQPLNELYQRLDGPAAGACPNSPLALAGDGAPPRVWRVDAAQAHPDGGHPLEPVYEARTPRAPITVPAAALHPVAAAG</sequence>
<dbReference type="EMBL" id="JAGQFT010000003">
    <property type="protein sequence ID" value="MBR0561113.1"/>
    <property type="molecule type" value="Genomic_DNA"/>
</dbReference>